<evidence type="ECO:0000313" key="1">
    <source>
        <dbReference type="EMBL" id="GFG39977.1"/>
    </source>
</evidence>
<protein>
    <recommendedName>
        <fullName evidence="3">Reverse transcriptase domain-containing protein</fullName>
    </recommendedName>
</protein>
<comment type="caution">
    <text evidence="1">The sequence shown here is derived from an EMBL/GenBank/DDBJ whole genome shotgun (WGS) entry which is preliminary data.</text>
</comment>
<gene>
    <name evidence="1" type="ORF">Cfor_09034</name>
</gene>
<name>A0A6L2QD37_COPFO</name>
<evidence type="ECO:0008006" key="3">
    <source>
        <dbReference type="Google" id="ProtNLM"/>
    </source>
</evidence>
<proteinExistence type="predicted"/>
<dbReference type="InParanoid" id="A0A6L2QD37"/>
<dbReference type="AlphaFoldDB" id="A0A6L2QD37"/>
<keyword evidence="2" id="KW-1185">Reference proteome</keyword>
<dbReference type="OrthoDB" id="10018421at2759"/>
<dbReference type="PANTHER" id="PTHR21301">
    <property type="entry name" value="REVERSE TRANSCRIPTASE"/>
    <property type="match status" value="1"/>
</dbReference>
<dbReference type="EMBL" id="BLKM01001294">
    <property type="protein sequence ID" value="GFG39977.1"/>
    <property type="molecule type" value="Genomic_DNA"/>
</dbReference>
<evidence type="ECO:0000313" key="2">
    <source>
        <dbReference type="Proteomes" id="UP000502823"/>
    </source>
</evidence>
<reference evidence="2" key="1">
    <citation type="submission" date="2020-01" db="EMBL/GenBank/DDBJ databases">
        <title>Draft genome sequence of the Termite Coptotermes fromosanus.</title>
        <authorList>
            <person name="Itakura S."/>
            <person name="Yosikawa Y."/>
            <person name="Umezawa K."/>
        </authorList>
    </citation>
    <scope>NUCLEOTIDE SEQUENCE [LARGE SCALE GENOMIC DNA]</scope>
</reference>
<sequence>MEMLEVCLKTSHFRFGDRFFQEKEEIAMGSSLSPVISNIYLELFEKLALDGWDMKPSLWLM</sequence>
<dbReference type="Proteomes" id="UP000502823">
    <property type="component" value="Unassembled WGS sequence"/>
</dbReference>
<accession>A0A6L2QD37</accession>
<organism evidence="1 2">
    <name type="scientific">Coptotermes formosanus</name>
    <name type="common">Formosan subterranean termite</name>
    <dbReference type="NCBI Taxonomy" id="36987"/>
    <lineage>
        <taxon>Eukaryota</taxon>
        <taxon>Metazoa</taxon>
        <taxon>Ecdysozoa</taxon>
        <taxon>Arthropoda</taxon>
        <taxon>Hexapoda</taxon>
        <taxon>Insecta</taxon>
        <taxon>Pterygota</taxon>
        <taxon>Neoptera</taxon>
        <taxon>Polyneoptera</taxon>
        <taxon>Dictyoptera</taxon>
        <taxon>Blattodea</taxon>
        <taxon>Blattoidea</taxon>
        <taxon>Termitoidae</taxon>
        <taxon>Rhinotermitidae</taxon>
        <taxon>Coptotermes</taxon>
    </lineage>
</organism>
<dbReference type="PANTHER" id="PTHR21301:SF10">
    <property type="entry name" value="REVERSE TRANSCRIPTASE DOMAIN-CONTAINING PROTEIN"/>
    <property type="match status" value="1"/>
</dbReference>